<protein>
    <submittedName>
        <fullName evidence="1">Uncharacterized protein</fullName>
    </submittedName>
</protein>
<reference evidence="1 2" key="1">
    <citation type="submission" date="2013-01" db="EMBL/GenBank/DDBJ databases">
        <authorList>
            <person name="Harkins D.M."/>
            <person name="Durkin A.S."/>
            <person name="Brinkac L.M."/>
            <person name="Haft D.H."/>
            <person name="Selengut J.D."/>
            <person name="Sanka R."/>
            <person name="DePew J."/>
            <person name="Purushe J."/>
            <person name="Chanthongthip A."/>
            <person name="Lattana O."/>
            <person name="Phetsouvanh R."/>
            <person name="Newton P.N."/>
            <person name="Vinetz J.M."/>
            <person name="Sutton G.G."/>
            <person name="Nierman W.C."/>
            <person name="Fouts D.E."/>
        </authorList>
    </citation>
    <scope>NUCLEOTIDE SEQUENCE [LARGE SCALE GENOMIC DNA]</scope>
    <source>
        <strain evidence="1 2">UI 13098</strain>
    </source>
</reference>
<dbReference type="EMBL" id="AHNU02000084">
    <property type="protein sequence ID" value="EMN88211.1"/>
    <property type="molecule type" value="Genomic_DNA"/>
</dbReference>
<accession>M6PY41</accession>
<evidence type="ECO:0000313" key="1">
    <source>
        <dbReference type="EMBL" id="EMN88211.1"/>
    </source>
</evidence>
<dbReference type="Proteomes" id="UP000012118">
    <property type="component" value="Unassembled WGS sequence"/>
</dbReference>
<comment type="caution">
    <text evidence="1">The sequence shown here is derived from an EMBL/GenBank/DDBJ whole genome shotgun (WGS) entry which is preliminary data.</text>
</comment>
<organism evidence="1 2">
    <name type="scientific">Leptospira weilii str. UI 13098</name>
    <dbReference type="NCBI Taxonomy" id="1088542"/>
    <lineage>
        <taxon>Bacteria</taxon>
        <taxon>Pseudomonadati</taxon>
        <taxon>Spirochaetota</taxon>
        <taxon>Spirochaetia</taxon>
        <taxon>Leptospirales</taxon>
        <taxon>Leptospiraceae</taxon>
        <taxon>Leptospira</taxon>
    </lineage>
</organism>
<sequence>MFKCQELKATRDSRFLKGHLNYHSKFIILSFEFTSIRANRI</sequence>
<dbReference type="AlphaFoldDB" id="M6PY41"/>
<name>M6PY41_9LEPT</name>
<gene>
    <name evidence="1" type="ORF">LEP1GSC108_0933</name>
</gene>
<evidence type="ECO:0000313" key="2">
    <source>
        <dbReference type="Proteomes" id="UP000012118"/>
    </source>
</evidence>
<keyword evidence="2" id="KW-1185">Reference proteome</keyword>
<proteinExistence type="predicted"/>